<proteinExistence type="predicted"/>
<protein>
    <submittedName>
        <fullName evidence="1">Uncharacterized protein</fullName>
    </submittedName>
</protein>
<dbReference type="AlphaFoldDB" id="A0A2P2QAQ7"/>
<organism evidence="1">
    <name type="scientific">Rhizophora mucronata</name>
    <name type="common">Asiatic mangrove</name>
    <dbReference type="NCBI Taxonomy" id="61149"/>
    <lineage>
        <taxon>Eukaryota</taxon>
        <taxon>Viridiplantae</taxon>
        <taxon>Streptophyta</taxon>
        <taxon>Embryophyta</taxon>
        <taxon>Tracheophyta</taxon>
        <taxon>Spermatophyta</taxon>
        <taxon>Magnoliopsida</taxon>
        <taxon>eudicotyledons</taxon>
        <taxon>Gunneridae</taxon>
        <taxon>Pentapetalae</taxon>
        <taxon>rosids</taxon>
        <taxon>fabids</taxon>
        <taxon>Malpighiales</taxon>
        <taxon>Rhizophoraceae</taxon>
        <taxon>Rhizophora</taxon>
    </lineage>
</organism>
<accession>A0A2P2QAQ7</accession>
<name>A0A2P2QAQ7_RHIMU</name>
<reference evidence="1" key="1">
    <citation type="submission" date="2018-02" db="EMBL/GenBank/DDBJ databases">
        <title>Rhizophora mucronata_Transcriptome.</title>
        <authorList>
            <person name="Meera S.P."/>
            <person name="Sreeshan A."/>
            <person name="Augustine A."/>
        </authorList>
    </citation>
    <scope>NUCLEOTIDE SEQUENCE</scope>
    <source>
        <tissue evidence="1">Leaf</tissue>
    </source>
</reference>
<evidence type="ECO:0000313" key="1">
    <source>
        <dbReference type="EMBL" id="MBX64033.1"/>
    </source>
</evidence>
<sequence length="65" mass="7365">MEIHNQRKPMVVTLICQWNIKTCPNICGLVNDYVLGSHPELRSQTCCNTRNNLGSFHVSIVVHSN</sequence>
<dbReference type="EMBL" id="GGEC01083549">
    <property type="protein sequence ID" value="MBX64033.1"/>
    <property type="molecule type" value="Transcribed_RNA"/>
</dbReference>